<evidence type="ECO:0000256" key="7">
    <source>
        <dbReference type="ARBA" id="ARBA00022692"/>
    </source>
</evidence>
<evidence type="ECO:0000256" key="8">
    <source>
        <dbReference type="ARBA" id="ARBA00022989"/>
    </source>
</evidence>
<keyword evidence="17" id="KW-0969">Cilium</keyword>
<dbReference type="PRINTS" id="PR01009">
    <property type="entry name" value="FLGMRINGFLIF"/>
</dbReference>
<evidence type="ECO:0000256" key="5">
    <source>
        <dbReference type="ARBA" id="ARBA00017949"/>
    </source>
</evidence>
<evidence type="ECO:0000256" key="10">
    <source>
        <dbReference type="ARBA" id="ARBA00023143"/>
    </source>
</evidence>
<keyword evidence="17" id="KW-0966">Cell projection</keyword>
<dbReference type="GO" id="GO:0009431">
    <property type="term" value="C:bacterial-type flagellum basal body, MS ring"/>
    <property type="evidence" value="ECO:0007669"/>
    <property type="project" value="InterPro"/>
</dbReference>
<protein>
    <recommendedName>
        <fullName evidence="5 12">Flagellar M-ring protein</fullName>
    </recommendedName>
</protein>
<comment type="subunit">
    <text evidence="11">The basal body constitutes a major portion of the flagellar organelle and consists of four rings (L,P,S, and M) mounted on a central rod. The M ring is integral to the inner membrane of the cell and may be connected to the flagellar rod via the S ring. The S (supramembrane ring) lies just distal to the M ring. The L and P rings lie in the outer membrane and the periplasmic space, respectively.</text>
</comment>
<dbReference type="KEGG" id="izh:FEM41_04900"/>
<dbReference type="AlphaFoldDB" id="A0A4P8YGU2"/>
<dbReference type="GO" id="GO:0005886">
    <property type="term" value="C:plasma membrane"/>
    <property type="evidence" value="ECO:0007669"/>
    <property type="project" value="UniProtKB-SubCell"/>
</dbReference>
<feature type="compositionally biased region" description="Low complexity" evidence="13">
    <location>
        <begin position="334"/>
        <end position="358"/>
    </location>
</feature>
<feature type="compositionally biased region" description="Polar residues" evidence="13">
    <location>
        <begin position="282"/>
        <end position="291"/>
    </location>
</feature>
<evidence type="ECO:0000256" key="13">
    <source>
        <dbReference type="SAM" id="MobiDB-lite"/>
    </source>
</evidence>
<evidence type="ECO:0000256" key="11">
    <source>
        <dbReference type="ARBA" id="ARBA00025936"/>
    </source>
</evidence>
<reference evidence="17 18" key="1">
    <citation type="submission" date="2019-05" db="EMBL/GenBank/DDBJ databases">
        <title>Complete genome sequence of Izhakiella calystegiae KSNA2, an endophyte isolated from beach morning glory (Calystegia soldanella).</title>
        <authorList>
            <person name="Jiang L."/>
            <person name="Jeong J.C."/>
            <person name="Kim C.Y."/>
            <person name="Kim D.H."/>
            <person name="Kim S.W."/>
            <person name="Lee j."/>
        </authorList>
    </citation>
    <scope>NUCLEOTIDE SEQUENCE [LARGE SCALE GENOMIC DNA]</scope>
    <source>
        <strain evidence="17 18">KSNA2</strain>
    </source>
</reference>
<evidence type="ECO:0000313" key="17">
    <source>
        <dbReference type="EMBL" id="QCT19036.1"/>
    </source>
</evidence>
<feature type="domain" description="Flagellar M-ring N-terminal" evidence="15">
    <location>
        <begin position="50"/>
        <end position="224"/>
    </location>
</feature>
<dbReference type="InterPro" id="IPR045851">
    <property type="entry name" value="AMP-bd_C_sf"/>
</dbReference>
<evidence type="ECO:0000259" key="16">
    <source>
        <dbReference type="Pfam" id="PF08345"/>
    </source>
</evidence>
<dbReference type="InterPro" id="IPR000067">
    <property type="entry name" value="FlgMring_FliF"/>
</dbReference>
<feature type="compositionally biased region" description="Polar residues" evidence="13">
    <location>
        <begin position="359"/>
        <end position="372"/>
    </location>
</feature>
<keyword evidence="7 14" id="KW-0812">Transmembrane</keyword>
<feature type="transmembrane region" description="Helical" evidence="14">
    <location>
        <begin position="29"/>
        <end position="49"/>
    </location>
</feature>
<evidence type="ECO:0000256" key="4">
    <source>
        <dbReference type="ARBA" id="ARBA00007971"/>
    </source>
</evidence>
<gene>
    <name evidence="17" type="primary">fliF</name>
    <name evidence="17" type="ORF">FEM41_04900</name>
</gene>
<dbReference type="PIRSF" id="PIRSF004862">
    <property type="entry name" value="FliF"/>
    <property type="match status" value="1"/>
</dbReference>
<evidence type="ECO:0000259" key="15">
    <source>
        <dbReference type="Pfam" id="PF01514"/>
    </source>
</evidence>
<dbReference type="Gene3D" id="3.30.300.30">
    <property type="match status" value="1"/>
</dbReference>
<keyword evidence="6" id="KW-1003">Cell membrane</keyword>
<dbReference type="PANTHER" id="PTHR30046">
    <property type="entry name" value="FLAGELLAR M-RING PROTEIN"/>
    <property type="match status" value="1"/>
</dbReference>
<dbReference type="Proteomes" id="UP000302163">
    <property type="component" value="Chromosome"/>
</dbReference>
<proteinExistence type="inferred from homology"/>
<comment type="subcellular location">
    <subcellularLocation>
        <location evidence="2 12">Bacterial flagellum basal body</location>
    </subcellularLocation>
    <subcellularLocation>
        <location evidence="3">Cell membrane</location>
        <topology evidence="3">Multi-pass membrane protein</topology>
    </subcellularLocation>
</comment>
<feature type="region of interest" description="Disordered" evidence="13">
    <location>
        <begin position="511"/>
        <end position="546"/>
    </location>
</feature>
<keyword evidence="17" id="KW-0282">Flagellum</keyword>
<organism evidence="17 18">
    <name type="scientific">Jejubacter calystegiae</name>
    <dbReference type="NCBI Taxonomy" id="2579935"/>
    <lineage>
        <taxon>Bacteria</taxon>
        <taxon>Pseudomonadati</taxon>
        <taxon>Pseudomonadota</taxon>
        <taxon>Gammaproteobacteria</taxon>
        <taxon>Enterobacterales</taxon>
        <taxon>Enterobacteriaceae</taxon>
        <taxon>Jejubacter</taxon>
    </lineage>
</organism>
<feature type="compositionally biased region" description="Pro residues" evidence="13">
    <location>
        <begin position="323"/>
        <end position="333"/>
    </location>
</feature>
<dbReference type="Pfam" id="PF01514">
    <property type="entry name" value="YscJ_FliF"/>
    <property type="match status" value="1"/>
</dbReference>
<evidence type="ECO:0000256" key="3">
    <source>
        <dbReference type="ARBA" id="ARBA00004651"/>
    </source>
</evidence>
<evidence type="ECO:0000256" key="12">
    <source>
        <dbReference type="PIRNR" id="PIRNR004862"/>
    </source>
</evidence>
<dbReference type="Pfam" id="PF08345">
    <property type="entry name" value="YscJ_FliF_C"/>
    <property type="match status" value="1"/>
</dbReference>
<keyword evidence="18" id="KW-1185">Reference proteome</keyword>
<dbReference type="OrthoDB" id="8554211at2"/>
<keyword evidence="8 14" id="KW-1133">Transmembrane helix</keyword>
<dbReference type="RefSeq" id="WP_138094925.1">
    <property type="nucleotide sequence ID" value="NZ_CP040428.1"/>
</dbReference>
<comment type="similarity">
    <text evidence="4 12">Belongs to the FliF family.</text>
</comment>
<feature type="domain" description="Flagellar M-ring C-terminal" evidence="16">
    <location>
        <begin position="256"/>
        <end position="451"/>
    </location>
</feature>
<dbReference type="GO" id="GO:0003774">
    <property type="term" value="F:cytoskeletal motor activity"/>
    <property type="evidence" value="ECO:0007669"/>
    <property type="project" value="InterPro"/>
</dbReference>
<dbReference type="InterPro" id="IPR043427">
    <property type="entry name" value="YscJ/FliF"/>
</dbReference>
<feature type="compositionally biased region" description="Basic and acidic residues" evidence="13">
    <location>
        <begin position="511"/>
        <end position="545"/>
    </location>
</feature>
<evidence type="ECO:0000313" key="18">
    <source>
        <dbReference type="Proteomes" id="UP000302163"/>
    </source>
</evidence>
<evidence type="ECO:0000256" key="2">
    <source>
        <dbReference type="ARBA" id="ARBA00004117"/>
    </source>
</evidence>
<feature type="compositionally biased region" description="Polar residues" evidence="13">
    <location>
        <begin position="298"/>
        <end position="308"/>
    </location>
</feature>
<sequence>MSAQSNGIPTNKTAGLMAQLERFRANPRLLLLVSIAAAVAVVIAALLWARSPDYRVLYSNISDQDGGAVIAQLEQMKVPYRFSDSGGAIMVPADKVHDARLKLAQQGLPKGGAIGFELLDKEKFGISQFSEQVNYQRALEGELARTMETLGPVRNARVHLAIPKPSLFVREQKQPTASVTLNLYPGRTMDSGQVNAIAYMVSSAVPGLPVGNVTVVDQSGRLLTQSGSDEQSLNASQLKYIAEVEADYQQRIQSILAPVVGSQNVHAQVTAQIDFSTHEQTAEQYQPNNNPEKMALRSRQTSQSQQAGMGNVGGVPGALSNQPAPPPSAPIETPPAQGNNNANAGANNNNNNNAAAGNTVSTNSTQSGPYSNRSDETANYEVDRTLTHTKRGKGNIERLSVAVVVNYQNDEEGKPVALSQAQMDQINQLVRGAMGYSTDRGDNLSVVNSPFTDNSELSVELPFWQQDRFIDLMLSGLRYLVVLLVAWILWRKGIRPQLEKQRELTRMQIEADKEARRAKPEAPRQSTRAEQEENARAQLRTETEMHSQTIRNMADQEPQVIALVIRQWLSKEQK</sequence>
<dbReference type="GO" id="GO:0071973">
    <property type="term" value="P:bacterial-type flagellum-dependent cell motility"/>
    <property type="evidence" value="ECO:0007669"/>
    <property type="project" value="InterPro"/>
</dbReference>
<keyword evidence="9 14" id="KW-0472">Membrane</keyword>
<dbReference type="NCBIfam" id="TIGR00206">
    <property type="entry name" value="fliF"/>
    <property type="match status" value="1"/>
</dbReference>
<dbReference type="EMBL" id="CP040428">
    <property type="protein sequence ID" value="QCT19036.1"/>
    <property type="molecule type" value="Genomic_DNA"/>
</dbReference>
<evidence type="ECO:0000256" key="6">
    <source>
        <dbReference type="ARBA" id="ARBA00022475"/>
    </source>
</evidence>
<evidence type="ECO:0000256" key="1">
    <source>
        <dbReference type="ARBA" id="ARBA00003820"/>
    </source>
</evidence>
<name>A0A4P8YGU2_9ENTR</name>
<evidence type="ECO:0000256" key="14">
    <source>
        <dbReference type="SAM" id="Phobius"/>
    </source>
</evidence>
<dbReference type="PANTHER" id="PTHR30046:SF0">
    <property type="entry name" value="FLAGELLAR M-RING PROTEIN"/>
    <property type="match status" value="1"/>
</dbReference>
<evidence type="ECO:0000256" key="9">
    <source>
        <dbReference type="ARBA" id="ARBA00023136"/>
    </source>
</evidence>
<accession>A0A4P8YGU2</accession>
<feature type="region of interest" description="Disordered" evidence="13">
    <location>
        <begin position="278"/>
        <end position="380"/>
    </location>
</feature>
<keyword evidence="10 12" id="KW-0975">Bacterial flagellum</keyword>
<dbReference type="InterPro" id="IPR006182">
    <property type="entry name" value="FliF_N_dom"/>
</dbReference>
<comment type="function">
    <text evidence="1 12">The M ring may be actively involved in energy transduction.</text>
</comment>
<dbReference type="InterPro" id="IPR013556">
    <property type="entry name" value="Flag_M-ring_C"/>
</dbReference>